<dbReference type="InterPro" id="IPR053142">
    <property type="entry name" value="PchR_regulatory_protein"/>
</dbReference>
<dbReference type="AlphaFoldDB" id="A0A109W401"/>
<dbReference type="EMBL" id="CP014229">
    <property type="protein sequence ID" value="AMD89568.1"/>
    <property type="molecule type" value="Genomic_DNA"/>
</dbReference>
<dbReference type="PANTHER" id="PTHR47893">
    <property type="entry name" value="REGULATORY PROTEIN PCHR"/>
    <property type="match status" value="1"/>
</dbReference>
<dbReference type="Gene3D" id="1.10.10.60">
    <property type="entry name" value="Homeodomain-like"/>
    <property type="match status" value="1"/>
</dbReference>
<dbReference type="RefSeq" id="WP_008683719.1">
    <property type="nucleotide sequence ID" value="NZ_CP014229.1"/>
</dbReference>
<dbReference type="SUPFAM" id="SSF46689">
    <property type="entry name" value="Homeodomain-like"/>
    <property type="match status" value="1"/>
</dbReference>
<gene>
    <name evidence="4" type="ORF">AXF13_05255</name>
</gene>
<dbReference type="KEGG" id="dfi:AXF13_05255"/>
<organism evidence="4 5">
    <name type="scientific">Desulfovibrio fairfieldensis</name>
    <dbReference type="NCBI Taxonomy" id="44742"/>
    <lineage>
        <taxon>Bacteria</taxon>
        <taxon>Pseudomonadati</taxon>
        <taxon>Thermodesulfobacteriota</taxon>
        <taxon>Desulfovibrionia</taxon>
        <taxon>Desulfovibrionales</taxon>
        <taxon>Desulfovibrionaceae</taxon>
        <taxon>Desulfovibrio</taxon>
    </lineage>
</organism>
<dbReference type="Pfam" id="PF12833">
    <property type="entry name" value="HTH_18"/>
    <property type="match status" value="1"/>
</dbReference>
<evidence type="ECO:0000259" key="3">
    <source>
        <dbReference type="PROSITE" id="PS01124"/>
    </source>
</evidence>
<dbReference type="SMART" id="SM00342">
    <property type="entry name" value="HTH_ARAC"/>
    <property type="match status" value="1"/>
</dbReference>
<keyword evidence="2" id="KW-0804">Transcription</keyword>
<keyword evidence="1" id="KW-0805">Transcription regulation</keyword>
<dbReference type="PANTHER" id="PTHR47893:SF1">
    <property type="entry name" value="REGULATORY PROTEIN PCHR"/>
    <property type="match status" value="1"/>
</dbReference>
<dbReference type="InterPro" id="IPR018060">
    <property type="entry name" value="HTH_AraC"/>
</dbReference>
<protein>
    <submittedName>
        <fullName evidence="4">Transcriptional regulator</fullName>
    </submittedName>
</protein>
<dbReference type="PROSITE" id="PS01124">
    <property type="entry name" value="HTH_ARAC_FAMILY_2"/>
    <property type="match status" value="1"/>
</dbReference>
<dbReference type="Proteomes" id="UP000069241">
    <property type="component" value="Chromosome"/>
</dbReference>
<evidence type="ECO:0000313" key="5">
    <source>
        <dbReference type="Proteomes" id="UP000069241"/>
    </source>
</evidence>
<evidence type="ECO:0000256" key="2">
    <source>
        <dbReference type="ARBA" id="ARBA00023163"/>
    </source>
</evidence>
<reference evidence="5" key="1">
    <citation type="submission" date="2016-02" db="EMBL/GenBank/DDBJ databases">
        <authorList>
            <person name="Holder M.E."/>
            <person name="Ajami N.J."/>
            <person name="Petrosino J.F."/>
        </authorList>
    </citation>
    <scope>NUCLEOTIDE SEQUENCE [LARGE SCALE GENOMIC DNA]</scope>
    <source>
        <strain evidence="5">CCUG 45958</strain>
    </source>
</reference>
<name>A0A109W401_9BACT</name>
<evidence type="ECO:0000256" key="1">
    <source>
        <dbReference type="ARBA" id="ARBA00023015"/>
    </source>
</evidence>
<keyword evidence="5" id="KW-1185">Reference proteome</keyword>
<dbReference type="STRING" id="44742.AXF13_05255"/>
<sequence>MDAKTLFERDFTLSRVAEISRMHRCHEEPRNVSFSCDWAEGSGVAFEPFKGVQFGVCGPITVTREKVSHLRCESSVLVCIVVASGETHIEFDCKSENTVSVTSNMFALGELSDVDVALRLPRQNDYRHVGIFISRNFLESTFGQGAYAHLKEVLRGMGSNGRTPIMAAGIASAECMKCVRCFIENRGCFNNNELYVKYSILEFFFKAMRSAEKRMESSDVCFMDDEICRIKKLKNEIENQFLMIDTVEELYSKVGINRSKINQGFKHLYGVSIAKFVHKCKMEYAYSMLEKRRMNVSQCAFAIGYSNVGHFISAYKKLYGITPKQTMRQFSTLSN</sequence>
<dbReference type="InterPro" id="IPR009057">
    <property type="entry name" value="Homeodomain-like_sf"/>
</dbReference>
<proteinExistence type="predicted"/>
<accession>A0A109W401</accession>
<feature type="domain" description="HTH araC/xylS-type" evidence="3">
    <location>
        <begin position="231"/>
        <end position="329"/>
    </location>
</feature>
<dbReference type="GO" id="GO:0003700">
    <property type="term" value="F:DNA-binding transcription factor activity"/>
    <property type="evidence" value="ECO:0007669"/>
    <property type="project" value="InterPro"/>
</dbReference>
<dbReference type="GO" id="GO:0043565">
    <property type="term" value="F:sequence-specific DNA binding"/>
    <property type="evidence" value="ECO:0007669"/>
    <property type="project" value="InterPro"/>
</dbReference>
<evidence type="ECO:0000313" key="4">
    <source>
        <dbReference type="EMBL" id="AMD89568.1"/>
    </source>
</evidence>